<keyword evidence="3" id="KW-1185">Reference proteome</keyword>
<comment type="caution">
    <text evidence="2">The sequence shown here is derived from an EMBL/GenBank/DDBJ whole genome shotgun (WGS) entry which is preliminary data.</text>
</comment>
<dbReference type="InterPro" id="IPR016888">
    <property type="entry name" value="UCP028498"/>
</dbReference>
<accession>A0ABU7KD78</accession>
<dbReference type="InterPro" id="IPR012349">
    <property type="entry name" value="Split_barrel_FMN-bd"/>
</dbReference>
<organism evidence="2 3">
    <name type="scientific">Nocardiopsis codii</name>
    <dbReference type="NCBI Taxonomy" id="3065942"/>
    <lineage>
        <taxon>Bacteria</taxon>
        <taxon>Bacillati</taxon>
        <taxon>Actinomycetota</taxon>
        <taxon>Actinomycetes</taxon>
        <taxon>Streptosporangiales</taxon>
        <taxon>Nocardiopsidaceae</taxon>
        <taxon>Nocardiopsis</taxon>
    </lineage>
</organism>
<proteinExistence type="predicted"/>
<feature type="compositionally biased region" description="Basic and acidic residues" evidence="1">
    <location>
        <begin position="162"/>
        <end position="171"/>
    </location>
</feature>
<dbReference type="EMBL" id="JAUZMY010000025">
    <property type="protein sequence ID" value="MEE2039982.1"/>
    <property type="molecule type" value="Genomic_DNA"/>
</dbReference>
<dbReference type="Proteomes" id="UP001356095">
    <property type="component" value="Unassembled WGS sequence"/>
</dbReference>
<evidence type="ECO:0000256" key="1">
    <source>
        <dbReference type="SAM" id="MobiDB-lite"/>
    </source>
</evidence>
<evidence type="ECO:0000313" key="2">
    <source>
        <dbReference type="EMBL" id="MEE2039982.1"/>
    </source>
</evidence>
<feature type="compositionally biased region" description="Polar residues" evidence="1">
    <location>
        <begin position="124"/>
        <end position="136"/>
    </location>
</feature>
<protein>
    <submittedName>
        <fullName evidence="2">DUF2255 family protein</fullName>
    </submittedName>
</protein>
<dbReference type="Gene3D" id="2.30.110.10">
    <property type="entry name" value="Electron Transport, Fmn-binding Protein, Chain A"/>
    <property type="match status" value="1"/>
</dbReference>
<feature type="region of interest" description="Disordered" evidence="1">
    <location>
        <begin position="124"/>
        <end position="171"/>
    </location>
</feature>
<name>A0ABU7KD78_9ACTN</name>
<dbReference type="Pfam" id="PF10012">
    <property type="entry name" value="DUF2255"/>
    <property type="match status" value="1"/>
</dbReference>
<sequence>MTWTPEELTLISSSEEIVLTVAQGRRVLRRGQKVWVVREGDDLYVRALGGPASGWYQNARTRRKGSIRAGGLRRNVAFAAADPGARARIDAAYRSKYGHYAAAIIETVTGRQAASTTLRLVPCSPQSPTCSATTARDASGRGSRAGALTGQIPSGRWQALFDRPRRQGENA</sequence>
<evidence type="ECO:0000313" key="3">
    <source>
        <dbReference type="Proteomes" id="UP001356095"/>
    </source>
</evidence>
<gene>
    <name evidence="2" type="ORF">Q8791_22455</name>
</gene>
<dbReference type="RefSeq" id="WP_330093749.1">
    <property type="nucleotide sequence ID" value="NZ_JAUZMY010000025.1"/>
</dbReference>
<reference evidence="2 3" key="1">
    <citation type="submission" date="2023-08" db="EMBL/GenBank/DDBJ databases">
        <authorList>
            <person name="Girao M."/>
            <person name="Carvalho M.F."/>
        </authorList>
    </citation>
    <scope>NUCLEOTIDE SEQUENCE [LARGE SCALE GENOMIC DNA]</scope>
    <source>
        <strain evidence="2 3">CT-R113</strain>
    </source>
</reference>